<proteinExistence type="predicted"/>
<dbReference type="PANTHER" id="PTHR47027:SF20">
    <property type="entry name" value="REVERSE TRANSCRIPTASE-LIKE PROTEIN WITH RNA-DIRECTED DNA POLYMERASE DOMAIN"/>
    <property type="match status" value="1"/>
</dbReference>
<comment type="caution">
    <text evidence="4">The sequence shown here is derived from an EMBL/GenBank/DDBJ whole genome shotgun (WGS) entry which is preliminary data.</text>
</comment>
<feature type="compositionally biased region" description="Pro residues" evidence="1">
    <location>
        <begin position="1523"/>
        <end position="1535"/>
    </location>
</feature>
<dbReference type="Gene3D" id="3.30.420.10">
    <property type="entry name" value="Ribonuclease H-like superfamily/Ribonuclease H"/>
    <property type="match status" value="1"/>
</dbReference>
<feature type="region of interest" description="Disordered" evidence="1">
    <location>
        <begin position="1144"/>
        <end position="1192"/>
    </location>
</feature>
<keyword evidence="2" id="KW-1133">Transmembrane helix</keyword>
<keyword evidence="2" id="KW-0812">Transmembrane</keyword>
<protein>
    <recommendedName>
        <fullName evidence="3">C2H2-type domain-containing protein</fullName>
    </recommendedName>
</protein>
<dbReference type="EMBL" id="LSRX01000114">
    <property type="protein sequence ID" value="OLQ08578.1"/>
    <property type="molecule type" value="Genomic_DNA"/>
</dbReference>
<dbReference type="PANTHER" id="PTHR47027">
    <property type="entry name" value="REVERSE TRANSCRIPTASE DOMAIN-CONTAINING PROTEIN"/>
    <property type="match status" value="1"/>
</dbReference>
<evidence type="ECO:0000256" key="1">
    <source>
        <dbReference type="SAM" id="MobiDB-lite"/>
    </source>
</evidence>
<feature type="transmembrane region" description="Helical" evidence="2">
    <location>
        <begin position="1647"/>
        <end position="1668"/>
    </location>
</feature>
<evidence type="ECO:0000259" key="3">
    <source>
        <dbReference type="PROSITE" id="PS00028"/>
    </source>
</evidence>
<sequence length="3614" mass="393714">MLIWYHEEEVEIWIDNSEFPASHGVLSFAPGSVFTVVLHGIGPMRTYDVKEVLSPNAVWGPFEHSPSPRGPMGTAIVDTREAAYMPVSMLSPLWPDQNVHRALKLAPHEGVLPTEFHVYLDIHGKQCHTVFSGPSDAHPWLIDFRPLGFQMRVVYSRIEPDLATALAALGQIDVGNHELSIHRVPSRARDGIYLPWLVVYCGPGPGPNAPPSEILPADFMPDCATCSFSNAALPEQDVTYNEHATRCPLTCKSPSDATPNLQAAVAQVIGDANVALLPAPLHRIGELPPEHPQHEAALAYDEDFVDEMSDAVVLIFSQDVMPETVRLRLEIPCTTDDLLLQLADACDSHRYIFFPEHTPARPQPSQWWIAVIAQPAWAAHEPTVLLNLSSVDGRCFVASAPHFFNRGQILRLAGLANDGSFEVFPFMAFEPMTAESEIRLVPCGTITIRRAGGPRVVQGFLLENMLRGGTMWAADPDLPTPPGGHRSLLIHGHGSGVVHPRHDDSPPDASEVAALCGARSEAIRLTDAQLHASDVLSQGFHCQHLFGVSFSEDNLLTEGRDHAFVAFIDCRPLLHGWSMETSPDGLLSHEELTGWLDTFAPPNWQPQIEGAPIHDGNLVVPHGAVLVASYVPISSSDEDIQDGPGEADSSDSSDDSDEDDVDQPGLHHEAGVAGAPAPTTSLRLQASPSLSYAVLWSEPALPHVLPGLTVIGVLCGLIGLVLLRPLLHWISCAQRSSDVFAKTPCPRAAKVIAEPQCRTSAERRHLGRLRYWTRRLGGEWLPRPPFSVEDHPQLDEEDPDDPTDSDSDSATVVHAHFVVLKHDFTPELVTVPLALPCTQPEALGQVQLGRDPFIRSAFPLLLEVSPQPCSGQAVCIGAPAWSPQPGVCIDTIAVDRRIFVAYAPTYVSRQDLISLADLPEALELEVWIGGNELLRDDDPPVHVYPGVLIRFLPSGTRPLEAPSLGQALLSARWWGDVADVPRPRIDRAYCIASRGQGQLYIADHTQPTRYRQDIAHIAGLRQDDMALFPAQPRPGDVSLNGVPCRTVIAAGVSPQAPRSTSWHLVILDGRRLEAGWLAAVAYDGRFDAWAVLHDLEDIRPRGWQLRLRPEADPDGFARTSPGQVFILDTSPATQTIALAGSGGGVSVAQTASNPTGVTAPPSSLSAQPSPDDDDDPAAGPGGDGWDEEPGADSGRRLTLMHFALFTPEYDAEIVSVYTDIPPSLNRVLTLIADARDPNRQRLFPRLIPVRVQPPLSFVCFLAMPSWDFEGVPVLIASDVPQYRIFADLVPGYLVREAVLRLAKVEEDAPVDVFLSDIPWSYQGSSRLYVVADDLIRICSRDHPIPPPVEFSWILEATDGWHEDLELPGPFDDCFWLLSDNWPQRILIGVGARPPLATAVAAILDAPEASLTVAPATRPIRDHAHAGFPSRQVILAVEVEIEGDIPFLLDQRPVLLGIQWALAHDGRVDVQELCNRHQRRCPPGHFIRLIGGFAAGDVGNHYRFVFAGQVIVVEFYPRRSGQVPVPPPAGGGPPPDEPGDDDADEPRTDMQDPSAASSSSRPDAGTGSTQRGGFFGDATQHGLASPSSDSCRSGAKWRPSVRHDACAAGSWIFTPDFPLALLGTPLVGIVLGLLSGLGAFPHPPVASIWPWFFVLVIFACCHGSDRWVAQRRHALRPLSPFSARVGLFFFVLCACTYTASAGRAALTVVDVGGRCAREVLPTTHYSARVLPTPAWNRPRLPRSSPKPEIHPDVVEPTFSVLGPHHTLLEESLASPESDAMFCAATLLETLVEYFGATAVSPRFRTAPATQRQQRPPFLYLADLVPPPADQPSPSQKAVQIFDLDSRQCVLPGSEGRVASLFRPVSTTGLEGIPPGLRVPGLCREWLLEGCVGRSPSPEETLVLTSDGSFMTAGKTVGWGIVCSLVKPGETLPGQFIGCLFGGIAAVLDKELAAEVCHDAYAAEVAGLTACAFAAIQLRVCCPLIVRADNTSALEGVQGNTSMRNDPLCTAARCLHAAAGNSVMHSIRYQHVAGHAGEAANELADSLAKFGCSGKQFLAPLHLLSFCSDDIPMLQWLPHICFTRARSGEVPALHDQVMSWSREPGVCRHPPSFAMAPFLRAFPAQDDREKSALQAHCVKWTVASFNALSLQEGDTTKEFASGLHGMTGRPSLLRSSLEATGVHIAGIQECRTPKGTLRCGCYTRFASGADPKSCFGVELWIHDSSPCPASSIVVLYTSPTVLIASGRYAGQDLRFLVAHGPHRAHDSSVKQDWWKHTSHLCHSYAGSGVWIMMLDANCRVGHPTSRAVSGWQADPEDESGSLFHQLLLALDAWLPATFEHAMWGDGGTLKQKRNGHFDRSDFVAVPDAWRSSKCISRVEPEISAGHTIVDHYAAFVSLEVLSTSGARAGKRCKRIDVDAIADPANADVINQVLCTAPRPRWDVDASEHAALLVDHIYCGLASAFPVQRRRMRAGYLSEQSEALHRVVSGLRHAVRNRKTAHRSAFLRCAWLAWRSATECFHDHFCGKWLLQLEVRLGLSCMLLRRYGLALRRSCRADRNNMYSDLAADVANANPADMHLAVKKVLRPRKFRKAHVDPLPTLYKADGSQCLSADEVTATWREHFKVLEGGSDTHPLSLLAECRVRQGDFEGVDSIPPSELPTWLDLEAAFRHTSGHKAAGPDLLPPMLCRRFSSQMTLLFWPLLLKTACRASEAAGMKGGILHHICKPQPKAPHTCEAHRGILVQSAVSKAFHRSLRRLLVRHWTSEALPLQFGGRAGCSASFGSLCSRAVLHFARKQGLSASLIFIDLSAAYYAVIRETLFGKSLSDRPVSEIAAALNLGPDDLQELTRLIEHEAILPQQGASEFMQEIAMEFHQNTWFIMSGDSQLVATHRGTRPGGTLADILFSLLFGQALKRRKSSSLRTAVPCVPWTGERTPFGSDSSPVAGTRDISDLVYADDLCIPVVCADAGALRNTVSAVAADTFDTLAPHALRVNFGPTKTAAIMAPVGSGSRQARQEIFCTLRGRAPIWAECRGMQWLDLVARYRHLGSIITHDGSMTADVKHRLALARAAFRDGKRRLFACKDVPISKRAILFRSHVLSTLLAGVGGWPSLGACDWQLFSSGVVSLYRQLLGLRTQGKWNYTSVQLFAMTGLPSPQSLLQLERLRFLSQLVRHGPDELWALVGHFTPYQAALRDASVWLLDAVQGTCNLGPIDEDWSSWSGLFLTSPGKWKGILKRAEAWHGLRDALRATFDEIVRTTWASSRPEATTSFSRMEHCCLLCGLAFASRQQWGAHAQKVHGYRNTATQLARGRVCHACGSQYANRARLRCHLLASPRCLQFLEQGCLDAETVTSEGHSQAPVVRGWGQSHLPAPQPELCAALSKGLAGMQQATDQQIFDEVSSHVAPLPVLRRTLTFWRNTLQHGPTRDAADDVLLFLAPEHLCSGVAGKDLDKTPDEADGFCPLVLPLHLIHPAPTPSLLLFGSPTADWISACGFAACASTPLDLASFASSWSSGLRCYGAFVDFPPPPWGSQPIRTPSPGPLKRMRDHCEWAQMLLRVFCCLFRTATLGRPVCLRVVMAPEHFEPITGWVAQSALNIDGPLGPASPCFTLEFVKH</sequence>
<accession>A0A1Q9EMG4</accession>
<dbReference type="OrthoDB" id="419971at2759"/>
<dbReference type="InterPro" id="IPR036397">
    <property type="entry name" value="RNaseH_sf"/>
</dbReference>
<gene>
    <name evidence="4" type="ORF">AK812_SmicGene7917</name>
</gene>
<feature type="domain" description="C2H2-type" evidence="3">
    <location>
        <begin position="3275"/>
        <end position="3297"/>
    </location>
</feature>
<feature type="compositionally biased region" description="Acidic residues" evidence="1">
    <location>
        <begin position="795"/>
        <end position="807"/>
    </location>
</feature>
<feature type="region of interest" description="Disordered" evidence="1">
    <location>
        <begin position="1521"/>
        <end position="1593"/>
    </location>
</feature>
<feature type="region of interest" description="Disordered" evidence="1">
    <location>
        <begin position="636"/>
        <end position="679"/>
    </location>
</feature>
<evidence type="ECO:0000256" key="2">
    <source>
        <dbReference type="SAM" id="Phobius"/>
    </source>
</evidence>
<dbReference type="InterPro" id="IPR012337">
    <property type="entry name" value="RNaseH-like_sf"/>
</dbReference>
<feature type="compositionally biased region" description="Acidic residues" evidence="1">
    <location>
        <begin position="648"/>
        <end position="662"/>
    </location>
</feature>
<evidence type="ECO:0000313" key="5">
    <source>
        <dbReference type="Proteomes" id="UP000186817"/>
    </source>
</evidence>
<dbReference type="PROSITE" id="PS00028">
    <property type="entry name" value="ZINC_FINGER_C2H2_1"/>
    <property type="match status" value="1"/>
</dbReference>
<keyword evidence="5" id="KW-1185">Reference proteome</keyword>
<organism evidence="4 5">
    <name type="scientific">Symbiodinium microadriaticum</name>
    <name type="common">Dinoflagellate</name>
    <name type="synonym">Zooxanthella microadriatica</name>
    <dbReference type="NCBI Taxonomy" id="2951"/>
    <lineage>
        <taxon>Eukaryota</taxon>
        <taxon>Sar</taxon>
        <taxon>Alveolata</taxon>
        <taxon>Dinophyceae</taxon>
        <taxon>Suessiales</taxon>
        <taxon>Symbiodiniaceae</taxon>
        <taxon>Symbiodinium</taxon>
    </lineage>
</organism>
<name>A0A1Q9EMG4_SYMMI</name>
<dbReference type="SUPFAM" id="SSF53098">
    <property type="entry name" value="Ribonuclease H-like"/>
    <property type="match status" value="1"/>
</dbReference>
<feature type="compositionally biased region" description="Low complexity" evidence="1">
    <location>
        <begin position="1159"/>
        <end position="1169"/>
    </location>
</feature>
<keyword evidence="2" id="KW-0472">Membrane</keyword>
<dbReference type="GO" id="GO:0003676">
    <property type="term" value="F:nucleic acid binding"/>
    <property type="evidence" value="ECO:0007669"/>
    <property type="project" value="InterPro"/>
</dbReference>
<evidence type="ECO:0000313" key="4">
    <source>
        <dbReference type="EMBL" id="OLQ08578.1"/>
    </source>
</evidence>
<feature type="region of interest" description="Disordered" evidence="1">
    <location>
        <begin position="783"/>
        <end position="808"/>
    </location>
</feature>
<feature type="transmembrane region" description="Helical" evidence="2">
    <location>
        <begin position="1680"/>
        <end position="1698"/>
    </location>
</feature>
<dbReference type="InterPro" id="IPR013087">
    <property type="entry name" value="Znf_C2H2_type"/>
</dbReference>
<dbReference type="Proteomes" id="UP000186817">
    <property type="component" value="Unassembled WGS sequence"/>
</dbReference>
<reference evidence="4 5" key="1">
    <citation type="submission" date="2016-02" db="EMBL/GenBank/DDBJ databases">
        <title>Genome analysis of coral dinoflagellate symbionts highlights evolutionary adaptations to a symbiotic lifestyle.</title>
        <authorList>
            <person name="Aranda M."/>
            <person name="Li Y."/>
            <person name="Liew Y.J."/>
            <person name="Baumgarten S."/>
            <person name="Simakov O."/>
            <person name="Wilson M."/>
            <person name="Piel J."/>
            <person name="Ashoor H."/>
            <person name="Bougouffa S."/>
            <person name="Bajic V.B."/>
            <person name="Ryu T."/>
            <person name="Ravasi T."/>
            <person name="Bayer T."/>
            <person name="Micklem G."/>
            <person name="Kim H."/>
            <person name="Bhak J."/>
            <person name="Lajeunesse T.C."/>
            <person name="Voolstra C.R."/>
        </authorList>
    </citation>
    <scope>NUCLEOTIDE SEQUENCE [LARGE SCALE GENOMIC DNA]</scope>
    <source>
        <strain evidence="4 5">CCMP2467</strain>
    </source>
</reference>